<dbReference type="Pfam" id="PF21758">
    <property type="entry name" value="PAC_bac"/>
    <property type="match status" value="1"/>
</dbReference>
<dbReference type="InterPro" id="IPR048844">
    <property type="entry name" value="LpdD_chaperone-like"/>
</dbReference>
<evidence type="ECO:0000313" key="3">
    <source>
        <dbReference type="Proteomes" id="UP001519271"/>
    </source>
</evidence>
<accession>A0ABS4G1J2</accession>
<name>A0ABS4G1J2_9CLOT</name>
<feature type="domain" description="Prenylated flavin chaperone LpdD-like" evidence="1">
    <location>
        <begin position="10"/>
        <end position="123"/>
    </location>
</feature>
<organism evidence="2 3">
    <name type="scientific">Youngiibacter multivorans</name>
    <dbReference type="NCBI Taxonomy" id="937251"/>
    <lineage>
        <taxon>Bacteria</taxon>
        <taxon>Bacillati</taxon>
        <taxon>Bacillota</taxon>
        <taxon>Clostridia</taxon>
        <taxon>Eubacteriales</taxon>
        <taxon>Clostridiaceae</taxon>
        <taxon>Youngiibacter</taxon>
    </lineage>
</organism>
<reference evidence="2 3" key="1">
    <citation type="submission" date="2021-03" db="EMBL/GenBank/DDBJ databases">
        <title>Genomic Encyclopedia of Type Strains, Phase IV (KMG-IV): sequencing the most valuable type-strain genomes for metagenomic binning, comparative biology and taxonomic classification.</title>
        <authorList>
            <person name="Goeker M."/>
        </authorList>
    </citation>
    <scope>NUCLEOTIDE SEQUENCE [LARGE SCALE GENOMIC DNA]</scope>
    <source>
        <strain evidence="2 3">DSM 6139</strain>
    </source>
</reference>
<proteinExistence type="predicted"/>
<evidence type="ECO:0000259" key="1">
    <source>
        <dbReference type="Pfam" id="PF21758"/>
    </source>
</evidence>
<keyword evidence="3" id="KW-1185">Reference proteome</keyword>
<comment type="caution">
    <text evidence="2">The sequence shown here is derived from an EMBL/GenBank/DDBJ whole genome shotgun (WGS) entry which is preliminary data.</text>
</comment>
<dbReference type="EMBL" id="JAGGKC010000005">
    <property type="protein sequence ID" value="MBP1918415.1"/>
    <property type="molecule type" value="Genomic_DNA"/>
</dbReference>
<protein>
    <recommendedName>
        <fullName evidence="1">Prenylated flavin chaperone LpdD-like domain-containing protein</fullName>
    </recommendedName>
</protein>
<evidence type="ECO:0000313" key="2">
    <source>
        <dbReference type="EMBL" id="MBP1918415.1"/>
    </source>
</evidence>
<dbReference type="Proteomes" id="UP001519271">
    <property type="component" value="Unassembled WGS sequence"/>
</dbReference>
<sequence>MKQQSFEAGEGVYKVEAEVLLCGRDVSVAICGGDTPHIGAVALASPRMSLADKEKTSASASVICVTGHKEDELARSAALKLASRFSCQTVVVAGIHIDDATEDDIKVLWKNYEAVMGKIIDGLESLMEK</sequence>
<gene>
    <name evidence="2" type="ORF">J2Z34_000887</name>
</gene>
<dbReference type="RefSeq" id="WP_209458649.1">
    <property type="nucleotide sequence ID" value="NZ_JAGGKC010000005.1"/>
</dbReference>